<organism evidence="6 7">
    <name type="scientific">Ruminococcus bicirculans</name>
    <name type="common">ex Wegman et al. 2014</name>
    <dbReference type="NCBI Taxonomy" id="1160721"/>
    <lineage>
        <taxon>Bacteria</taxon>
        <taxon>Bacillati</taxon>
        <taxon>Bacillota</taxon>
        <taxon>Clostridia</taxon>
        <taxon>Eubacteriales</taxon>
        <taxon>Oscillospiraceae</taxon>
        <taxon>Ruminococcus</taxon>
    </lineage>
</organism>
<evidence type="ECO:0000313" key="6">
    <source>
        <dbReference type="EMBL" id="MDB8745457.1"/>
    </source>
</evidence>
<evidence type="ECO:0000313" key="7">
    <source>
        <dbReference type="Proteomes" id="UP001211015"/>
    </source>
</evidence>
<comment type="caution">
    <text evidence="6">The sequence shown here is derived from an EMBL/GenBank/DDBJ whole genome shotgun (WGS) entry which is preliminary data.</text>
</comment>
<feature type="coiled-coil region" evidence="4">
    <location>
        <begin position="298"/>
        <end position="325"/>
    </location>
</feature>
<dbReference type="RefSeq" id="WP_195388972.1">
    <property type="nucleotide sequence ID" value="NZ_JADNGL010000019.1"/>
</dbReference>
<dbReference type="PANTHER" id="PTHR32114">
    <property type="entry name" value="ABC TRANSPORTER ABCH.3"/>
    <property type="match status" value="1"/>
</dbReference>
<feature type="domain" description="Protein CR006 P-loop" evidence="5">
    <location>
        <begin position="27"/>
        <end position="728"/>
    </location>
</feature>
<sequence>MTESIMSLKISGRCFPSSTKLKCFTKNESRISIIYGKNGSGKSTISKSLCNVESDLSCSLLDQNDKPLSIPQNHIFVFNEDYINDKIAVQNDGLSAVILFGEQVEIDKQIEEANEKLEDYQRFIDDQESIKNGLENDKNSNSYKYKINNLKDKLKSSDNWVEREFSISGRRHNISTNILDRIFNKPVISKSREEAFNHFQELKSIIGTGSQEKISDTMKPLMVENDFFQNITQLLAEKIEKPVLNDRDKRIIEIYSQKGSRYITEVKSVFEKEDQNICPYCFRPINSEEKSIILSEIEKILSEEAKNHQRELAKYDKSIAEMMTKLDKIINIADDFIDIYANEYETVESQYRIVNSLLSQYGQSVEDKINSLYTPISFSDNNIIQEIKKLNDAISRLEEKRNIYNQQIEEIDKSKKRASDWNREIAYWEFSEDYIEYQEAYNNYQECCRKMTDYITEFNKLKEEIENLNNKKKNVVIAKDMINKALSYVFFSNNRLQLDVGAESGKYYLISNGIKVTPDKVSTGERNIIALCYFFTQMLDNHNSTDNFTDEYFIVIDDPISSFDRENQVGVITYLKCQLSKIFYGNKNSKILLLSHDLSTVYDLEKAGEEIGEQFNLKNKFVENYELKQRQIDNTKHIDMHRHEYSLLMKEIYKYAKGENALLSDLTIGNSMRRLLEAHGTFLYKKGIDALTTNEDILDLCKNHKNYFRNYMYRLVLNGESHLEERVLSLKDTNFFENYTSDQLKDTAQKIICYLYLINPLHVKEHLSDKGNSLGNYINVIERWIEDIPAD</sequence>
<evidence type="ECO:0000256" key="2">
    <source>
        <dbReference type="ARBA" id="ARBA00011322"/>
    </source>
</evidence>
<evidence type="ECO:0000259" key="5">
    <source>
        <dbReference type="Pfam" id="PF13166"/>
    </source>
</evidence>
<dbReference type="PANTHER" id="PTHR32114:SF2">
    <property type="entry name" value="ABC TRANSPORTER ABCH.3"/>
    <property type="match status" value="1"/>
</dbReference>
<comment type="subunit">
    <text evidence="2">Heterodimer of SbcC and SbcD.</text>
</comment>
<protein>
    <recommendedName>
        <fullName evidence="3">Nuclease SbcCD subunit C</fullName>
    </recommendedName>
</protein>
<dbReference type="Pfam" id="PF13166">
    <property type="entry name" value="AAA_13"/>
    <property type="match status" value="1"/>
</dbReference>
<dbReference type="Proteomes" id="UP001211015">
    <property type="component" value="Unassembled WGS sequence"/>
</dbReference>
<dbReference type="InterPro" id="IPR026866">
    <property type="entry name" value="CR006_AAA"/>
</dbReference>
<evidence type="ECO:0000256" key="1">
    <source>
        <dbReference type="ARBA" id="ARBA00006930"/>
    </source>
</evidence>
<feature type="coiled-coil region" evidence="4">
    <location>
        <begin position="103"/>
        <end position="130"/>
    </location>
</feature>
<evidence type="ECO:0000256" key="3">
    <source>
        <dbReference type="ARBA" id="ARBA00013368"/>
    </source>
</evidence>
<comment type="similarity">
    <text evidence="1">Belongs to the SMC family. SbcC subfamily.</text>
</comment>
<dbReference type="SUPFAM" id="SSF52540">
    <property type="entry name" value="P-loop containing nucleoside triphosphate hydrolases"/>
    <property type="match status" value="1"/>
</dbReference>
<proteinExistence type="inferred from homology"/>
<accession>A0AAW6EAC8</accession>
<feature type="coiled-coil region" evidence="4">
    <location>
        <begin position="380"/>
        <end position="424"/>
    </location>
</feature>
<dbReference type="AlphaFoldDB" id="A0AAW6EAC8"/>
<keyword evidence="4" id="KW-0175">Coiled coil</keyword>
<dbReference type="InterPro" id="IPR027417">
    <property type="entry name" value="P-loop_NTPase"/>
</dbReference>
<evidence type="ECO:0000256" key="4">
    <source>
        <dbReference type="SAM" id="Coils"/>
    </source>
</evidence>
<reference evidence="6" key="1">
    <citation type="submission" date="2023-01" db="EMBL/GenBank/DDBJ databases">
        <title>Human gut microbiome strain richness.</title>
        <authorList>
            <person name="Chen-Liaw A."/>
        </authorList>
    </citation>
    <scope>NUCLEOTIDE SEQUENCE</scope>
    <source>
        <strain evidence="6">1001275st1_F4_1001275B_160808</strain>
    </source>
</reference>
<name>A0AAW6EAC8_9FIRM</name>
<gene>
    <name evidence="6" type="ORF">PNU62_10550</name>
</gene>
<feature type="coiled-coil region" evidence="4">
    <location>
        <begin position="451"/>
        <end position="478"/>
    </location>
</feature>
<dbReference type="Gene3D" id="3.40.50.300">
    <property type="entry name" value="P-loop containing nucleotide triphosphate hydrolases"/>
    <property type="match status" value="1"/>
</dbReference>
<dbReference type="EMBL" id="JAQMLV010000014">
    <property type="protein sequence ID" value="MDB8745457.1"/>
    <property type="molecule type" value="Genomic_DNA"/>
</dbReference>